<feature type="compositionally biased region" description="Low complexity" evidence="1">
    <location>
        <begin position="55"/>
        <end position="81"/>
    </location>
</feature>
<keyword evidence="3" id="KW-1185">Reference proteome</keyword>
<feature type="region of interest" description="Disordered" evidence="1">
    <location>
        <begin position="268"/>
        <end position="322"/>
    </location>
</feature>
<feature type="region of interest" description="Disordered" evidence="1">
    <location>
        <begin position="1"/>
        <end position="113"/>
    </location>
</feature>
<organism evidence="2 3">
    <name type="scientific">Collichthys lucidus</name>
    <name type="common">Big head croaker</name>
    <name type="synonym">Sciaena lucida</name>
    <dbReference type="NCBI Taxonomy" id="240159"/>
    <lineage>
        <taxon>Eukaryota</taxon>
        <taxon>Metazoa</taxon>
        <taxon>Chordata</taxon>
        <taxon>Craniata</taxon>
        <taxon>Vertebrata</taxon>
        <taxon>Euteleostomi</taxon>
        <taxon>Actinopterygii</taxon>
        <taxon>Neopterygii</taxon>
        <taxon>Teleostei</taxon>
        <taxon>Neoteleostei</taxon>
        <taxon>Acanthomorphata</taxon>
        <taxon>Eupercaria</taxon>
        <taxon>Sciaenidae</taxon>
        <taxon>Collichthys</taxon>
    </lineage>
</organism>
<feature type="compositionally biased region" description="Low complexity" evidence="1">
    <location>
        <begin position="17"/>
        <end position="41"/>
    </location>
</feature>
<protein>
    <submittedName>
        <fullName evidence="2">Uncharacterized protein</fullName>
    </submittedName>
</protein>
<dbReference type="EMBL" id="CM014091">
    <property type="protein sequence ID" value="TKS82132.1"/>
    <property type="molecule type" value="Genomic_DNA"/>
</dbReference>
<evidence type="ECO:0000256" key="1">
    <source>
        <dbReference type="SAM" id="MobiDB-lite"/>
    </source>
</evidence>
<feature type="compositionally biased region" description="Basic and acidic residues" evidence="1">
    <location>
        <begin position="96"/>
        <end position="113"/>
    </location>
</feature>
<dbReference type="AlphaFoldDB" id="A0A4V6AQW9"/>
<sequence>MTPSPILGSGHSPKPTPATTPSSATLGSTHSSSLSTTTSSSVHLPKQMPTTTTVPTHSPKPNTPSTTTQTSQASTAIPAQSEHAATPANTTSPKGGKKDPQLPLTRKDSEGLRHKLPANITSCVSDWSNGYELFALLQPHGPSSAATPESQTLILYLSAEGRDTHIQGKHKKLLQIPLWVPAVRKPTYDTHGDAQRTGEEEELMRGAVPRQTPLLAYRTRAGPPPSLPVSLPLCPAHPGGLFSSPARANPRLGVSRASRFLVLRKKEQGVGVGQRRQQTGGSEPVQSTGGLQRDSEREDQEEEKVKTPTHDLAKIKTSRVSS</sequence>
<gene>
    <name evidence="2" type="ORF">D9C73_016241</name>
</gene>
<reference evidence="2 3" key="1">
    <citation type="submission" date="2019-01" db="EMBL/GenBank/DDBJ databases">
        <title>Genome Assembly of Collichthys lucidus.</title>
        <authorList>
            <person name="Cai M."/>
            <person name="Xiao S."/>
        </authorList>
    </citation>
    <scope>NUCLEOTIDE SEQUENCE [LARGE SCALE GENOMIC DNA]</scope>
    <source>
        <strain evidence="2">JT15FE1705JMU</strain>
        <tissue evidence="2">Muscle</tissue>
    </source>
</reference>
<evidence type="ECO:0000313" key="2">
    <source>
        <dbReference type="EMBL" id="TKS82132.1"/>
    </source>
</evidence>
<name>A0A4V6AQW9_COLLU</name>
<accession>A0A4V6AQW9</accession>
<feature type="compositionally biased region" description="Basic and acidic residues" evidence="1">
    <location>
        <begin position="303"/>
        <end position="314"/>
    </location>
</feature>
<proteinExistence type="predicted"/>
<evidence type="ECO:0000313" key="3">
    <source>
        <dbReference type="Proteomes" id="UP000298787"/>
    </source>
</evidence>
<dbReference type="Proteomes" id="UP000298787">
    <property type="component" value="Chromosome 14"/>
</dbReference>